<keyword evidence="2" id="KW-1185">Reference proteome</keyword>
<proteinExistence type="predicted"/>
<name>A0A9P0HAN6_NEZVI</name>
<protein>
    <submittedName>
        <fullName evidence="1">Uncharacterized protein</fullName>
    </submittedName>
</protein>
<dbReference type="AlphaFoldDB" id="A0A9P0HAN6"/>
<reference evidence="1" key="1">
    <citation type="submission" date="2022-01" db="EMBL/GenBank/DDBJ databases">
        <authorList>
            <person name="King R."/>
        </authorList>
    </citation>
    <scope>NUCLEOTIDE SEQUENCE</scope>
</reference>
<gene>
    <name evidence="1" type="ORF">NEZAVI_LOCUS8118</name>
</gene>
<evidence type="ECO:0000313" key="1">
    <source>
        <dbReference type="EMBL" id="CAH1398480.1"/>
    </source>
</evidence>
<dbReference type="Proteomes" id="UP001152798">
    <property type="component" value="Chromosome 4"/>
</dbReference>
<evidence type="ECO:0000313" key="2">
    <source>
        <dbReference type="Proteomes" id="UP001152798"/>
    </source>
</evidence>
<accession>A0A9P0HAN6</accession>
<sequence>MFRHHQAELETSRTADATGQVEFQAVVKEIHLGFLGQDIKRTLFVLFRCTYPRYLECLHIDIGYTRLAPDTILPTAIRYLEFRVQLPLEWWAPYQHISVLRRHPRKSQ</sequence>
<organism evidence="1 2">
    <name type="scientific">Nezara viridula</name>
    <name type="common">Southern green stink bug</name>
    <name type="synonym">Cimex viridulus</name>
    <dbReference type="NCBI Taxonomy" id="85310"/>
    <lineage>
        <taxon>Eukaryota</taxon>
        <taxon>Metazoa</taxon>
        <taxon>Ecdysozoa</taxon>
        <taxon>Arthropoda</taxon>
        <taxon>Hexapoda</taxon>
        <taxon>Insecta</taxon>
        <taxon>Pterygota</taxon>
        <taxon>Neoptera</taxon>
        <taxon>Paraneoptera</taxon>
        <taxon>Hemiptera</taxon>
        <taxon>Heteroptera</taxon>
        <taxon>Panheteroptera</taxon>
        <taxon>Pentatomomorpha</taxon>
        <taxon>Pentatomoidea</taxon>
        <taxon>Pentatomidae</taxon>
        <taxon>Pentatominae</taxon>
        <taxon>Nezara</taxon>
    </lineage>
</organism>
<dbReference type="EMBL" id="OV725080">
    <property type="protein sequence ID" value="CAH1398480.1"/>
    <property type="molecule type" value="Genomic_DNA"/>
</dbReference>